<feature type="compositionally biased region" description="Low complexity" evidence="4">
    <location>
        <begin position="98"/>
        <end position="111"/>
    </location>
</feature>
<dbReference type="InterPro" id="IPR050923">
    <property type="entry name" value="Cell_Proc_Reg/RNA_Proc"/>
</dbReference>
<keyword evidence="1" id="KW-0479">Metal-binding</keyword>
<evidence type="ECO:0000256" key="2">
    <source>
        <dbReference type="ARBA" id="ARBA00022771"/>
    </source>
</evidence>
<dbReference type="Gene3D" id="4.10.1060.10">
    <property type="entry name" value="Zinc finger, RanBP2-type"/>
    <property type="match status" value="1"/>
</dbReference>
<dbReference type="PROSITE" id="PS50199">
    <property type="entry name" value="ZF_RANBP2_2"/>
    <property type="match status" value="1"/>
</dbReference>
<evidence type="ECO:0000256" key="4">
    <source>
        <dbReference type="SAM" id="MobiDB-lite"/>
    </source>
</evidence>
<accession>A0A2T9X8J0</accession>
<evidence type="ECO:0000313" key="8">
    <source>
        <dbReference type="Proteomes" id="UP000245638"/>
    </source>
</evidence>
<dbReference type="Pfam" id="PF13240">
    <property type="entry name" value="Zn_Ribbon_1"/>
    <property type="match status" value="1"/>
</dbReference>
<evidence type="ECO:0000259" key="6">
    <source>
        <dbReference type="PROSITE" id="PS50199"/>
    </source>
</evidence>
<feature type="domain" description="RanBP2-type" evidence="6">
    <location>
        <begin position="1"/>
        <end position="28"/>
    </location>
</feature>
<keyword evidence="2" id="KW-0863">Zinc-finger</keyword>
<dbReference type="Pfam" id="PF00498">
    <property type="entry name" value="FHA"/>
    <property type="match status" value="1"/>
</dbReference>
<keyword evidence="3" id="KW-0862">Zinc</keyword>
<dbReference type="EMBL" id="QEFD01000100">
    <property type="protein sequence ID" value="PVU76409.1"/>
    <property type="molecule type" value="Genomic_DNA"/>
</dbReference>
<sequence length="233" mass="25287">MTWKCPICGYENSDDALFCMQCGAKKPENVKTEPPAVQQEANQQPPISAQPSAEPQAQQVQAQEQSSQPVVVTEQSNQQLTSEGQSSVQTSVKQPIEQSVQQTSQTPSQSVSVGSATQQALQTPAGKYYLIFIATPVSALNKTKLPLEFDVFESISIGRSPENVIVIPDPEISRRHAIISLEGGKLYIEDLNSTNGTYLYDGKLFQPVKGKQELAPGSIIKLGSNTILKIVIE</sequence>
<dbReference type="SMART" id="SM00240">
    <property type="entry name" value="FHA"/>
    <property type="match status" value="1"/>
</dbReference>
<comment type="caution">
    <text evidence="7">The sequence shown here is derived from an EMBL/GenBank/DDBJ whole genome shotgun (WGS) entry which is preliminary data.</text>
</comment>
<dbReference type="PROSITE" id="PS01358">
    <property type="entry name" value="ZF_RANBP2_1"/>
    <property type="match status" value="1"/>
</dbReference>
<evidence type="ECO:0000256" key="3">
    <source>
        <dbReference type="ARBA" id="ARBA00022833"/>
    </source>
</evidence>
<protein>
    <recommendedName>
        <fullName evidence="9">FHA domain-containing protein</fullName>
    </recommendedName>
</protein>
<dbReference type="InterPro" id="IPR000253">
    <property type="entry name" value="FHA_dom"/>
</dbReference>
<dbReference type="GO" id="GO:0008270">
    <property type="term" value="F:zinc ion binding"/>
    <property type="evidence" value="ECO:0007669"/>
    <property type="project" value="UniProtKB-KW"/>
</dbReference>
<feature type="compositionally biased region" description="Low complexity" evidence="4">
    <location>
        <begin position="43"/>
        <end position="72"/>
    </location>
</feature>
<proteinExistence type="predicted"/>
<dbReference type="SUPFAM" id="SSF49879">
    <property type="entry name" value="SMAD/FHA domain"/>
    <property type="match status" value="1"/>
</dbReference>
<dbReference type="InterPro" id="IPR008984">
    <property type="entry name" value="SMAD_FHA_dom_sf"/>
</dbReference>
<dbReference type="Gene3D" id="2.60.200.20">
    <property type="match status" value="1"/>
</dbReference>
<feature type="compositionally biased region" description="Polar residues" evidence="4">
    <location>
        <begin position="73"/>
        <end position="97"/>
    </location>
</feature>
<evidence type="ECO:0000313" key="7">
    <source>
        <dbReference type="EMBL" id="PVU76409.1"/>
    </source>
</evidence>
<dbReference type="Proteomes" id="UP000245638">
    <property type="component" value="Unassembled WGS sequence"/>
</dbReference>
<evidence type="ECO:0000256" key="1">
    <source>
        <dbReference type="ARBA" id="ARBA00022723"/>
    </source>
</evidence>
<reference evidence="7 8" key="1">
    <citation type="journal article" date="2015" name="Appl. Environ. Microbiol.">
        <title>Nanoarchaeota, Their Sulfolobales Host, and Nanoarchaeota Virus Distribution across Yellowstone National Park Hot Springs.</title>
        <authorList>
            <person name="Munson-McGee J.H."/>
            <person name="Field E.K."/>
            <person name="Bateson M."/>
            <person name="Rooney C."/>
            <person name="Stepanauskas R."/>
            <person name="Young M.J."/>
        </authorList>
    </citation>
    <scope>NUCLEOTIDE SEQUENCE [LARGE SCALE GENOMIC DNA]</scope>
    <source>
        <strain evidence="7">SCGC AC-742_N10</strain>
    </source>
</reference>
<organism evidence="7 8">
    <name type="scientific">Acidianus hospitalis</name>
    <dbReference type="NCBI Taxonomy" id="563177"/>
    <lineage>
        <taxon>Archaea</taxon>
        <taxon>Thermoproteota</taxon>
        <taxon>Thermoprotei</taxon>
        <taxon>Sulfolobales</taxon>
        <taxon>Sulfolobaceae</taxon>
        <taxon>Acidianus</taxon>
    </lineage>
</organism>
<evidence type="ECO:0008006" key="9">
    <source>
        <dbReference type="Google" id="ProtNLM"/>
    </source>
</evidence>
<dbReference type="InterPro" id="IPR026870">
    <property type="entry name" value="Zinc_ribbon_dom"/>
</dbReference>
<evidence type="ECO:0000259" key="5">
    <source>
        <dbReference type="PROSITE" id="PS50006"/>
    </source>
</evidence>
<feature type="domain" description="FHA" evidence="5">
    <location>
        <begin position="155"/>
        <end position="204"/>
    </location>
</feature>
<dbReference type="InterPro" id="IPR001876">
    <property type="entry name" value="Znf_RanBP2"/>
</dbReference>
<dbReference type="PANTHER" id="PTHR23308">
    <property type="entry name" value="NUCLEAR INHIBITOR OF PROTEIN PHOSPHATASE-1"/>
    <property type="match status" value="1"/>
</dbReference>
<dbReference type="CDD" id="cd22680">
    <property type="entry name" value="FHA_ArnA-like"/>
    <property type="match status" value="1"/>
</dbReference>
<feature type="region of interest" description="Disordered" evidence="4">
    <location>
        <begin position="28"/>
        <end position="111"/>
    </location>
</feature>
<name>A0A2T9X8J0_9CREN</name>
<gene>
    <name evidence="7" type="ORF">DDW13_03125</name>
</gene>
<dbReference type="PROSITE" id="PS50006">
    <property type="entry name" value="FHA_DOMAIN"/>
    <property type="match status" value="1"/>
</dbReference>
<dbReference type="AlphaFoldDB" id="A0A2T9X8J0"/>